<keyword evidence="1" id="KW-0732">Signal</keyword>
<evidence type="ECO:0008006" key="4">
    <source>
        <dbReference type="Google" id="ProtNLM"/>
    </source>
</evidence>
<name>A0A1A6GUG9_NEOLE</name>
<feature type="non-terminal residue" evidence="2">
    <location>
        <position position="237"/>
    </location>
</feature>
<keyword evidence="3" id="KW-1185">Reference proteome</keyword>
<protein>
    <recommendedName>
        <fullName evidence="4">Receptor ligand binding region domain-containing protein</fullName>
    </recommendedName>
</protein>
<sequence length="237" mass="27257">MFAIEEINRNYILPNTFLGFEIHNVPHGQRYILANLFRSFPGPDYSIPNYRCARESISAAVLTGPPWEISEYIGTLLDLYKLPQITFRPFDSILSEQRRLYSLYQVASKDTSLTLSRGSFLTTSWKNQLQIIKSSANVIIIYGDTDSLLSLIANIKQKLLTWKLWVLNSHCDHSKSDSYFLIMRLIILQIFIQTTNPSKFSEDIYLHVLSVNKCKSRNIYSKCARAPEIVLILSHDA</sequence>
<evidence type="ECO:0000256" key="1">
    <source>
        <dbReference type="ARBA" id="ARBA00022729"/>
    </source>
</evidence>
<dbReference type="STRING" id="56216.A0A1A6GUG9"/>
<dbReference type="Proteomes" id="UP000092124">
    <property type="component" value="Unassembled WGS sequence"/>
</dbReference>
<dbReference type="Gene3D" id="3.40.50.2300">
    <property type="match status" value="2"/>
</dbReference>
<evidence type="ECO:0000313" key="3">
    <source>
        <dbReference type="Proteomes" id="UP000092124"/>
    </source>
</evidence>
<evidence type="ECO:0000313" key="2">
    <source>
        <dbReference type="EMBL" id="OBS69574.1"/>
    </source>
</evidence>
<dbReference type="GO" id="GO:0004930">
    <property type="term" value="F:G protein-coupled receptor activity"/>
    <property type="evidence" value="ECO:0007669"/>
    <property type="project" value="InterPro"/>
</dbReference>
<dbReference type="InterPro" id="IPR000068">
    <property type="entry name" value="GPCR_3_Ca_sens_rcpt-rel"/>
</dbReference>
<proteinExistence type="predicted"/>
<dbReference type="PANTHER" id="PTHR24061">
    <property type="entry name" value="CALCIUM-SENSING RECEPTOR-RELATED"/>
    <property type="match status" value="1"/>
</dbReference>
<gene>
    <name evidence="2" type="ORF">A6R68_01885</name>
</gene>
<organism evidence="2 3">
    <name type="scientific">Neotoma lepida</name>
    <name type="common">Desert woodrat</name>
    <dbReference type="NCBI Taxonomy" id="56216"/>
    <lineage>
        <taxon>Eukaryota</taxon>
        <taxon>Metazoa</taxon>
        <taxon>Chordata</taxon>
        <taxon>Craniata</taxon>
        <taxon>Vertebrata</taxon>
        <taxon>Euteleostomi</taxon>
        <taxon>Mammalia</taxon>
        <taxon>Eutheria</taxon>
        <taxon>Euarchontoglires</taxon>
        <taxon>Glires</taxon>
        <taxon>Rodentia</taxon>
        <taxon>Myomorpha</taxon>
        <taxon>Muroidea</taxon>
        <taxon>Cricetidae</taxon>
        <taxon>Neotominae</taxon>
        <taxon>Neotoma</taxon>
    </lineage>
</organism>
<accession>A0A1A6GUG9</accession>
<dbReference type="InterPro" id="IPR028082">
    <property type="entry name" value="Peripla_BP_I"/>
</dbReference>
<dbReference type="OrthoDB" id="5984008at2759"/>
<dbReference type="SUPFAM" id="SSF53822">
    <property type="entry name" value="Periplasmic binding protein-like I"/>
    <property type="match status" value="1"/>
</dbReference>
<dbReference type="PANTHER" id="PTHR24061:SF457">
    <property type="entry name" value="EC1-V2R PHEROMONE RECEPTOR PROTEIN-RELATED"/>
    <property type="match status" value="1"/>
</dbReference>
<dbReference type="EMBL" id="LZPO01068347">
    <property type="protein sequence ID" value="OBS69574.1"/>
    <property type="molecule type" value="Genomic_DNA"/>
</dbReference>
<dbReference type="AlphaFoldDB" id="A0A1A6GUG9"/>
<reference evidence="2 3" key="1">
    <citation type="submission" date="2016-06" db="EMBL/GenBank/DDBJ databases">
        <title>The Draft Genome Sequence and Annotation of the Desert Woodrat Neotoma lepida.</title>
        <authorList>
            <person name="Campbell M."/>
            <person name="Oakeson K.F."/>
            <person name="Yandell M."/>
            <person name="Halpert J.R."/>
            <person name="Dearing D."/>
        </authorList>
    </citation>
    <scope>NUCLEOTIDE SEQUENCE [LARGE SCALE GENOMIC DNA]</scope>
    <source>
        <strain evidence="2">417</strain>
        <tissue evidence="2">Liver</tissue>
    </source>
</reference>
<comment type="caution">
    <text evidence="2">The sequence shown here is derived from an EMBL/GenBank/DDBJ whole genome shotgun (WGS) entry which is preliminary data.</text>
</comment>
<dbReference type="GO" id="GO:0005886">
    <property type="term" value="C:plasma membrane"/>
    <property type="evidence" value="ECO:0007669"/>
    <property type="project" value="TreeGrafter"/>
</dbReference>